<feature type="compositionally biased region" description="Basic and acidic residues" evidence="1">
    <location>
        <begin position="1"/>
        <end position="13"/>
    </location>
</feature>
<comment type="caution">
    <text evidence="2">The sequence shown here is derived from an EMBL/GenBank/DDBJ whole genome shotgun (WGS) entry which is preliminary data.</text>
</comment>
<dbReference type="Proteomes" id="UP001595975">
    <property type="component" value="Unassembled WGS sequence"/>
</dbReference>
<evidence type="ECO:0000313" key="2">
    <source>
        <dbReference type="EMBL" id="MFC5663773.1"/>
    </source>
</evidence>
<proteinExistence type="predicted"/>
<evidence type="ECO:0000313" key="3">
    <source>
        <dbReference type="Proteomes" id="UP001595975"/>
    </source>
</evidence>
<protein>
    <submittedName>
        <fullName evidence="2">DUF6401 family natural product biosynthesis protein</fullName>
    </submittedName>
</protein>
<gene>
    <name evidence="2" type="ORF">ACFP3U_12345</name>
</gene>
<dbReference type="Pfam" id="PF19939">
    <property type="entry name" value="DUF6401"/>
    <property type="match status" value="1"/>
</dbReference>
<evidence type="ECO:0000256" key="1">
    <source>
        <dbReference type="SAM" id="MobiDB-lite"/>
    </source>
</evidence>
<dbReference type="RefSeq" id="WP_380225452.1">
    <property type="nucleotide sequence ID" value="NZ_JBHSOF010000012.1"/>
</dbReference>
<keyword evidence="3" id="KW-1185">Reference proteome</keyword>
<accession>A0ABW0X1X0</accession>
<dbReference type="EMBL" id="JBHSOF010000012">
    <property type="protein sequence ID" value="MFC5663773.1"/>
    <property type="molecule type" value="Genomic_DNA"/>
</dbReference>
<reference evidence="3" key="1">
    <citation type="journal article" date="2019" name="Int. J. Syst. Evol. Microbiol.">
        <title>The Global Catalogue of Microorganisms (GCM) 10K type strain sequencing project: providing services to taxonomists for standard genome sequencing and annotation.</title>
        <authorList>
            <consortium name="The Broad Institute Genomics Platform"/>
            <consortium name="The Broad Institute Genome Sequencing Center for Infectious Disease"/>
            <person name="Wu L."/>
            <person name="Ma J."/>
        </authorList>
    </citation>
    <scope>NUCLEOTIDE SEQUENCE [LARGE SCALE GENOMIC DNA]</scope>
    <source>
        <strain evidence="3">CGMCC 4.1437</strain>
    </source>
</reference>
<name>A0ABW0X1X0_9ACTN</name>
<feature type="region of interest" description="Disordered" evidence="1">
    <location>
        <begin position="1"/>
        <end position="26"/>
    </location>
</feature>
<sequence>MFATPDESHRGSPDDSPDPHTPSADCPLPGIVAAFAPRLAELAFEPGLVAAVDQHAAELRELLYAQGPELLPRRLHRAELSDYARGFLDRLDEIGWREPVGYDFAVHRLTAICWLVRQNGLLTA</sequence>
<organism evidence="2 3">
    <name type="scientific">Kitasatospora misakiensis</name>
    <dbReference type="NCBI Taxonomy" id="67330"/>
    <lineage>
        <taxon>Bacteria</taxon>
        <taxon>Bacillati</taxon>
        <taxon>Actinomycetota</taxon>
        <taxon>Actinomycetes</taxon>
        <taxon>Kitasatosporales</taxon>
        <taxon>Streptomycetaceae</taxon>
        <taxon>Kitasatospora</taxon>
    </lineage>
</organism>
<dbReference type="InterPro" id="IPR045647">
    <property type="entry name" value="DUF6401"/>
</dbReference>